<dbReference type="Proteomes" id="UP000654345">
    <property type="component" value="Unassembled WGS sequence"/>
</dbReference>
<dbReference type="SUPFAM" id="SSF54593">
    <property type="entry name" value="Glyoxalase/Bleomycin resistance protein/Dihydroxybiphenyl dioxygenase"/>
    <property type="match status" value="1"/>
</dbReference>
<feature type="domain" description="VOC" evidence="2">
    <location>
        <begin position="23"/>
        <end position="151"/>
    </location>
</feature>
<dbReference type="InterPro" id="IPR037523">
    <property type="entry name" value="VOC_core"/>
</dbReference>
<name>A0ABQ3UW12_9CHLR</name>
<keyword evidence="4" id="KW-1185">Reference proteome</keyword>
<accession>A0ABQ3UW12</accession>
<gene>
    <name evidence="3" type="ORF">KSB_50750</name>
</gene>
<organism evidence="3 4">
    <name type="scientific">Ktedonobacter robiniae</name>
    <dbReference type="NCBI Taxonomy" id="2778365"/>
    <lineage>
        <taxon>Bacteria</taxon>
        <taxon>Bacillati</taxon>
        <taxon>Chloroflexota</taxon>
        <taxon>Ktedonobacteria</taxon>
        <taxon>Ktedonobacterales</taxon>
        <taxon>Ktedonobacteraceae</taxon>
        <taxon>Ktedonobacter</taxon>
    </lineage>
</organism>
<evidence type="ECO:0000313" key="3">
    <source>
        <dbReference type="EMBL" id="GHO56600.1"/>
    </source>
</evidence>
<dbReference type="GO" id="GO:0016829">
    <property type="term" value="F:lyase activity"/>
    <property type="evidence" value="ECO:0007669"/>
    <property type="project" value="UniProtKB-KW"/>
</dbReference>
<reference evidence="3 4" key="1">
    <citation type="journal article" date="2021" name="Int. J. Syst. Evol. Microbiol.">
        <title>Reticulibacter mediterranei gen. nov., sp. nov., within the new family Reticulibacteraceae fam. nov., and Ktedonospora formicarum gen. nov., sp. nov., Ktedonobacter robiniae sp. nov., Dictyobacter formicarum sp. nov. and Dictyobacter arantiisoli sp. nov., belonging to the class Ktedonobacteria.</title>
        <authorList>
            <person name="Yabe S."/>
            <person name="Zheng Y."/>
            <person name="Wang C.M."/>
            <person name="Sakai Y."/>
            <person name="Abe K."/>
            <person name="Yokota A."/>
            <person name="Donadio S."/>
            <person name="Cavaletti L."/>
            <person name="Monciardini P."/>
        </authorList>
    </citation>
    <scope>NUCLEOTIDE SEQUENCE [LARGE SCALE GENOMIC DNA]</scope>
    <source>
        <strain evidence="3 4">SOSP1-30</strain>
    </source>
</reference>
<evidence type="ECO:0000256" key="1">
    <source>
        <dbReference type="ARBA" id="ARBA00022723"/>
    </source>
</evidence>
<keyword evidence="1" id="KW-0479">Metal-binding</keyword>
<proteinExistence type="predicted"/>
<sequence>MLYCNLLQYMKTDKEPLERIRMRLHHVGIVVDNIDKKVALYRRVVPVGFPSEIVYDEIQQVRVAFVDAGNNVTLEFIEPGGEASPVIRALRQGVNLHHLCYEVQDLGQAVAQAREAGALVVCEPVPARAFEGRRIAFVYSAVGGLTEFVEAL</sequence>
<dbReference type="InterPro" id="IPR029068">
    <property type="entry name" value="Glyas_Bleomycin-R_OHBP_Dase"/>
</dbReference>
<dbReference type="PROSITE" id="PS51819">
    <property type="entry name" value="VOC"/>
    <property type="match status" value="1"/>
</dbReference>
<dbReference type="Gene3D" id="3.10.180.10">
    <property type="entry name" value="2,3-Dihydroxybiphenyl 1,2-Dioxygenase, domain 1"/>
    <property type="match status" value="1"/>
</dbReference>
<protein>
    <submittedName>
        <fullName evidence="3">Lactoylglutathione lyase</fullName>
    </submittedName>
</protein>
<dbReference type="Pfam" id="PF13669">
    <property type="entry name" value="Glyoxalase_4"/>
    <property type="match status" value="1"/>
</dbReference>
<dbReference type="PANTHER" id="PTHR43048">
    <property type="entry name" value="METHYLMALONYL-COA EPIMERASE"/>
    <property type="match status" value="1"/>
</dbReference>
<dbReference type="InterPro" id="IPR051785">
    <property type="entry name" value="MMCE/EMCE_epimerase"/>
</dbReference>
<comment type="caution">
    <text evidence="3">The sequence shown here is derived from an EMBL/GenBank/DDBJ whole genome shotgun (WGS) entry which is preliminary data.</text>
</comment>
<evidence type="ECO:0000259" key="2">
    <source>
        <dbReference type="PROSITE" id="PS51819"/>
    </source>
</evidence>
<dbReference type="EMBL" id="BNJG01000002">
    <property type="protein sequence ID" value="GHO56600.1"/>
    <property type="molecule type" value="Genomic_DNA"/>
</dbReference>
<dbReference type="PANTHER" id="PTHR43048:SF3">
    <property type="entry name" value="METHYLMALONYL-COA EPIMERASE, MITOCHONDRIAL"/>
    <property type="match status" value="1"/>
</dbReference>
<evidence type="ECO:0000313" key="4">
    <source>
        <dbReference type="Proteomes" id="UP000654345"/>
    </source>
</evidence>
<keyword evidence="3" id="KW-0456">Lyase</keyword>